<comment type="caution">
    <text evidence="2">The sequence shown here is derived from an EMBL/GenBank/DDBJ whole genome shotgun (WGS) entry which is preliminary data.</text>
</comment>
<evidence type="ECO:0000313" key="3">
    <source>
        <dbReference type="Proteomes" id="UP000032675"/>
    </source>
</evidence>
<dbReference type="InterPro" id="IPR049243">
    <property type="entry name" value="DUF6878"/>
</dbReference>
<evidence type="ECO:0000313" key="2">
    <source>
        <dbReference type="EMBL" id="GAN97079.1"/>
    </source>
</evidence>
<dbReference type="Pfam" id="PF21798">
    <property type="entry name" value="DUF6878"/>
    <property type="match status" value="1"/>
</dbReference>
<gene>
    <name evidence="2" type="ORF">Geu3261_0140_021</name>
</gene>
<dbReference type="RefSeq" id="WP_014106169.1">
    <property type="nucleotide sequence ID" value="NZ_BANI01000123.1"/>
</dbReference>
<evidence type="ECO:0000259" key="1">
    <source>
        <dbReference type="Pfam" id="PF21798"/>
    </source>
</evidence>
<proteinExistence type="predicted"/>
<organism evidence="2 3">
    <name type="scientific">Komagataeibacter europaeus NBRC 3261</name>
    <dbReference type="NCBI Taxonomy" id="1234669"/>
    <lineage>
        <taxon>Bacteria</taxon>
        <taxon>Pseudomonadati</taxon>
        <taxon>Pseudomonadota</taxon>
        <taxon>Alphaproteobacteria</taxon>
        <taxon>Acetobacterales</taxon>
        <taxon>Acetobacteraceae</taxon>
        <taxon>Komagataeibacter</taxon>
    </lineage>
</organism>
<accession>A0A0D6Q0W8</accession>
<protein>
    <recommendedName>
        <fullName evidence="1">DUF6878 domain-containing protein</fullName>
    </recommendedName>
</protein>
<feature type="domain" description="DUF6878" evidence="1">
    <location>
        <begin position="43"/>
        <end position="167"/>
    </location>
</feature>
<dbReference type="Proteomes" id="UP000032675">
    <property type="component" value="Unassembled WGS sequence"/>
</dbReference>
<reference evidence="2 3" key="1">
    <citation type="submission" date="2012-11" db="EMBL/GenBank/DDBJ databases">
        <title>Whole genome sequence of Gluconacetobacter europaeus NBRC3261.</title>
        <authorList>
            <person name="Azuma Y."/>
            <person name="Higashiura N."/>
            <person name="Hirakawa H."/>
            <person name="Matsushita K."/>
        </authorList>
    </citation>
    <scope>NUCLEOTIDE SEQUENCE [LARGE SCALE GENOMIC DNA]</scope>
    <source>
        <strain evidence="2 3">NBRC 3261</strain>
    </source>
</reference>
<dbReference type="EMBL" id="BANI01000123">
    <property type="protein sequence ID" value="GAN97079.1"/>
    <property type="molecule type" value="Genomic_DNA"/>
</dbReference>
<dbReference type="AlphaFoldDB" id="A0A0D6Q0W8"/>
<name>A0A0D6Q0W8_KOMEU</name>
<sequence length="175" mass="19959">MAARLDPSRNPMEIIMPENNEISPIDYALRWQRHEAAQRQASAQNRRIVFKTLSLRAVTDVRVSFNGEGDSGQIEDIAVTPEARADVLDAEITMITTSWPNSEGAPERRPLRDALENVCYDALSQTHGGWENNDGAYGDIVFDVDQRTVTLEFNERYMSTEYYEHRWTEEADYGA</sequence>